<dbReference type="InterPro" id="IPR010930">
    <property type="entry name" value="Flg_bb/hook_C_dom"/>
</dbReference>
<dbReference type="Proteomes" id="UP000183255">
    <property type="component" value="Unassembled WGS sequence"/>
</dbReference>
<evidence type="ECO:0000256" key="3">
    <source>
        <dbReference type="ARBA" id="ARBA00017941"/>
    </source>
</evidence>
<comment type="similarity">
    <text evidence="2">Belongs to the flagella basal body rod proteins family.</text>
</comment>
<dbReference type="PANTHER" id="PTHR30435">
    <property type="entry name" value="FLAGELLAR PROTEIN"/>
    <property type="match status" value="1"/>
</dbReference>
<comment type="subcellular location">
    <subcellularLocation>
        <location evidence="1 6">Bacterial flagellum basal body</location>
    </subcellularLocation>
</comment>
<reference evidence="9 10" key="1">
    <citation type="submission" date="2016-10" db="EMBL/GenBank/DDBJ databases">
        <authorList>
            <person name="de Groot N.N."/>
        </authorList>
    </citation>
    <scope>NUCLEOTIDE SEQUENCE [LARGE SCALE GENOMIC DNA]</scope>
    <source>
        <strain evidence="9 10">CGMCC 1.5058</strain>
    </source>
</reference>
<feature type="domain" description="Flagellar basal body rod protein N-terminal" evidence="7">
    <location>
        <begin position="7"/>
        <end position="35"/>
    </location>
</feature>
<proteinExistence type="inferred from homology"/>
<dbReference type="InterPro" id="IPR001444">
    <property type="entry name" value="Flag_bb_rod_N"/>
</dbReference>
<keyword evidence="4 6" id="KW-0975">Bacterial flagellum</keyword>
<dbReference type="Pfam" id="PF06429">
    <property type="entry name" value="Flg_bbr_C"/>
    <property type="match status" value="1"/>
</dbReference>
<dbReference type="PANTHER" id="PTHR30435:SF2">
    <property type="entry name" value="FLAGELLAR BASAL-BODY ROD PROTEIN FLGC"/>
    <property type="match status" value="1"/>
</dbReference>
<dbReference type="AlphaFoldDB" id="A0A1G8HZT6"/>
<evidence type="ECO:0000313" key="10">
    <source>
        <dbReference type="Proteomes" id="UP000183255"/>
    </source>
</evidence>
<dbReference type="Pfam" id="PF00460">
    <property type="entry name" value="Flg_bb_rod"/>
    <property type="match status" value="1"/>
</dbReference>
<dbReference type="InterPro" id="IPR006299">
    <property type="entry name" value="FlgC"/>
</dbReference>
<organism evidence="9 10">
    <name type="scientific">Proteiniclasticum ruminis</name>
    <dbReference type="NCBI Taxonomy" id="398199"/>
    <lineage>
        <taxon>Bacteria</taxon>
        <taxon>Bacillati</taxon>
        <taxon>Bacillota</taxon>
        <taxon>Clostridia</taxon>
        <taxon>Eubacteriales</taxon>
        <taxon>Clostridiaceae</taxon>
        <taxon>Proteiniclasticum</taxon>
    </lineage>
</organism>
<protein>
    <recommendedName>
        <fullName evidence="3 6">Flagellar basal-body rod protein FlgC</fullName>
    </recommendedName>
</protein>
<dbReference type="GO" id="GO:0030694">
    <property type="term" value="C:bacterial-type flagellum basal body, rod"/>
    <property type="evidence" value="ECO:0007669"/>
    <property type="project" value="UniProtKB-UniRule"/>
</dbReference>
<keyword evidence="9" id="KW-0969">Cilium</keyword>
<accession>A0A1G8HZT6</accession>
<comment type="subunit">
    <text evidence="5 6">The basal body constitutes a major portion of the flagellar organelle and consists of four rings (L,P,S, and M) mounted on a central rod. The rod consists of about 26 subunits of FlgG in the distal portion, and FlgB, FlgC and FlgF are thought to build up the proximal portion of the rod with about 6 subunits each.</text>
</comment>
<evidence type="ECO:0000256" key="5">
    <source>
        <dbReference type="ARBA" id="ARBA00025933"/>
    </source>
</evidence>
<dbReference type="RefSeq" id="WP_031574214.1">
    <property type="nucleotide sequence ID" value="NZ_FNDZ01000001.1"/>
</dbReference>
<feature type="domain" description="Flagellar basal-body/hook protein C-terminal" evidence="8">
    <location>
        <begin position="97"/>
        <end position="140"/>
    </location>
</feature>
<gene>
    <name evidence="9" type="ORF">SAMN05421804_101730</name>
</gene>
<name>A0A1G8HZT6_9CLOT</name>
<dbReference type="EMBL" id="FNDZ01000001">
    <property type="protein sequence ID" value="SDI12189.1"/>
    <property type="molecule type" value="Genomic_DNA"/>
</dbReference>
<dbReference type="NCBIfam" id="TIGR01395">
    <property type="entry name" value="FlgC"/>
    <property type="match status" value="1"/>
</dbReference>
<dbReference type="GO" id="GO:0071978">
    <property type="term" value="P:bacterial-type flagellum-dependent swarming motility"/>
    <property type="evidence" value="ECO:0007669"/>
    <property type="project" value="TreeGrafter"/>
</dbReference>
<evidence type="ECO:0000259" key="7">
    <source>
        <dbReference type="Pfam" id="PF00460"/>
    </source>
</evidence>
<dbReference type="InterPro" id="IPR019776">
    <property type="entry name" value="Flagellar_basal_body_rod_CS"/>
</dbReference>
<sequence>MSVFNSMRINASGLTLERIKLDVISSNIANVNTTRTEEGGPYQRKEVVFQEMVEKAQNTVSGLGERITSGVKVTEIREDQEGLRSVYDPAHVDADENGYVILPNVNLLDEMVKLIEAQRTYEANATALKASKSMLNKAIEITKG</sequence>
<evidence type="ECO:0000256" key="2">
    <source>
        <dbReference type="ARBA" id="ARBA00009677"/>
    </source>
</evidence>
<keyword evidence="9" id="KW-0282">Flagellum</keyword>
<evidence type="ECO:0000256" key="1">
    <source>
        <dbReference type="ARBA" id="ARBA00004117"/>
    </source>
</evidence>
<evidence type="ECO:0000313" key="9">
    <source>
        <dbReference type="EMBL" id="SDI12189.1"/>
    </source>
</evidence>
<evidence type="ECO:0000259" key="8">
    <source>
        <dbReference type="Pfam" id="PF06429"/>
    </source>
</evidence>
<evidence type="ECO:0000256" key="4">
    <source>
        <dbReference type="ARBA" id="ARBA00023143"/>
    </source>
</evidence>
<dbReference type="PROSITE" id="PS00588">
    <property type="entry name" value="FLAGELLA_BB_ROD"/>
    <property type="match status" value="1"/>
</dbReference>
<keyword evidence="9" id="KW-0966">Cell projection</keyword>
<evidence type="ECO:0000256" key="6">
    <source>
        <dbReference type="RuleBase" id="RU362062"/>
    </source>
</evidence>